<sequence length="137" mass="15805">MRALTHYRNPVASLMDEVFGNRNFLDENLLNPQVDISEDKDNYYIHMDLPGVDKKDVRVTSESGTLRVSGERKNTVREERDGYHYSERAFGRFSRDFRLPEDVNPGNISANMKDGVLTIALKKEESKKPREIDVKIS</sequence>
<accession>U7D5N8</accession>
<dbReference type="Pfam" id="PF00011">
    <property type="entry name" value="HSP20"/>
    <property type="match status" value="1"/>
</dbReference>
<name>U7D5N8_9BACT</name>
<protein>
    <submittedName>
        <fullName evidence="5">Small heat shock protein 20</fullName>
    </submittedName>
</protein>
<evidence type="ECO:0000313" key="6">
    <source>
        <dbReference type="Proteomes" id="UP000017148"/>
    </source>
</evidence>
<dbReference type="InterPro" id="IPR031107">
    <property type="entry name" value="Small_HSP"/>
</dbReference>
<dbReference type="InterPro" id="IPR007052">
    <property type="entry name" value="CS_dom"/>
</dbReference>
<dbReference type="PROSITE" id="PS51203">
    <property type="entry name" value="CS"/>
    <property type="match status" value="1"/>
</dbReference>
<evidence type="ECO:0000313" key="5">
    <source>
        <dbReference type="EMBL" id="ERP31824.1"/>
    </source>
</evidence>
<dbReference type="PROSITE" id="PS01031">
    <property type="entry name" value="SHSP"/>
    <property type="match status" value="1"/>
</dbReference>
<dbReference type="EMBL" id="ASJR01000009">
    <property type="protein sequence ID" value="ERP31824.1"/>
    <property type="molecule type" value="Genomic_DNA"/>
</dbReference>
<evidence type="ECO:0000256" key="1">
    <source>
        <dbReference type="PROSITE-ProRule" id="PRU00285"/>
    </source>
</evidence>
<dbReference type="OrthoDB" id="9808910at2"/>
<evidence type="ECO:0000256" key="2">
    <source>
        <dbReference type="RuleBase" id="RU003616"/>
    </source>
</evidence>
<dbReference type="RefSeq" id="WP_022636743.1">
    <property type="nucleotide sequence ID" value="NZ_ASJR01000009.1"/>
</dbReference>
<evidence type="ECO:0000259" key="4">
    <source>
        <dbReference type="PROSITE" id="PS51203"/>
    </source>
</evidence>
<dbReference type="Gene3D" id="2.60.40.790">
    <property type="match status" value="1"/>
</dbReference>
<feature type="domain" description="CS" evidence="4">
    <location>
        <begin position="29"/>
        <end position="132"/>
    </location>
</feature>
<feature type="domain" description="SHSP" evidence="3">
    <location>
        <begin position="25"/>
        <end position="137"/>
    </location>
</feature>
<dbReference type="AlphaFoldDB" id="U7D5N8"/>
<dbReference type="PANTHER" id="PTHR11527">
    <property type="entry name" value="HEAT-SHOCK PROTEIN 20 FAMILY MEMBER"/>
    <property type="match status" value="1"/>
</dbReference>
<dbReference type="InterPro" id="IPR008978">
    <property type="entry name" value="HSP20-like_chaperone"/>
</dbReference>
<gene>
    <name evidence="5" type="ORF">CALK_1271</name>
</gene>
<dbReference type="Proteomes" id="UP000017148">
    <property type="component" value="Unassembled WGS sequence"/>
</dbReference>
<dbReference type="SUPFAM" id="SSF49764">
    <property type="entry name" value="HSP20-like chaperones"/>
    <property type="match status" value="1"/>
</dbReference>
<keyword evidence="5" id="KW-0346">Stress response</keyword>
<proteinExistence type="inferred from homology"/>
<comment type="caution">
    <text evidence="5">The sequence shown here is derived from an EMBL/GenBank/DDBJ whole genome shotgun (WGS) entry which is preliminary data.</text>
</comment>
<organism evidence="5 6">
    <name type="scientific">Chitinivibrio alkaliphilus ACht1</name>
    <dbReference type="NCBI Taxonomy" id="1313304"/>
    <lineage>
        <taxon>Bacteria</taxon>
        <taxon>Pseudomonadati</taxon>
        <taxon>Fibrobacterota</taxon>
        <taxon>Chitinivibrionia</taxon>
        <taxon>Chitinivibrionales</taxon>
        <taxon>Chitinivibrionaceae</taxon>
        <taxon>Chitinivibrio</taxon>
    </lineage>
</organism>
<reference evidence="5 6" key="1">
    <citation type="journal article" date="2013" name="Environ. Microbiol.">
        <title>Genome analysis of Chitinivibrio alkaliphilus gen. nov., sp. nov., a novel extremely haloalkaliphilic anaerobic chitinolytic bacterium from the candidate phylum Termite Group 3.</title>
        <authorList>
            <person name="Sorokin D.Y."/>
            <person name="Gumerov V.M."/>
            <person name="Rakitin A.L."/>
            <person name="Beletsky A.V."/>
            <person name="Damste J.S."/>
            <person name="Muyzer G."/>
            <person name="Mardanov A.V."/>
            <person name="Ravin N.V."/>
        </authorList>
    </citation>
    <scope>NUCLEOTIDE SEQUENCE [LARGE SCALE GENOMIC DNA]</scope>
    <source>
        <strain evidence="5 6">ACht1</strain>
    </source>
</reference>
<dbReference type="CDD" id="cd06464">
    <property type="entry name" value="ACD_sHsps-like"/>
    <property type="match status" value="1"/>
</dbReference>
<evidence type="ECO:0000259" key="3">
    <source>
        <dbReference type="PROSITE" id="PS01031"/>
    </source>
</evidence>
<keyword evidence="6" id="KW-1185">Reference proteome</keyword>
<dbReference type="STRING" id="1313304.CALK_1271"/>
<dbReference type="eggNOG" id="COG0071">
    <property type="taxonomic scope" value="Bacteria"/>
</dbReference>
<comment type="similarity">
    <text evidence="1 2">Belongs to the small heat shock protein (HSP20) family.</text>
</comment>
<dbReference type="InterPro" id="IPR002068">
    <property type="entry name" value="A-crystallin/Hsp20_dom"/>
</dbReference>